<evidence type="ECO:0000256" key="2">
    <source>
        <dbReference type="ARBA" id="ARBA00023015"/>
    </source>
</evidence>
<dbReference type="CDD" id="cd06171">
    <property type="entry name" value="Sigma70_r4"/>
    <property type="match status" value="1"/>
</dbReference>
<dbReference type="InterPro" id="IPR039425">
    <property type="entry name" value="RNA_pol_sigma-70-like"/>
</dbReference>
<dbReference type="AlphaFoldDB" id="A0A7W3JKS7"/>
<dbReference type="InterPro" id="IPR036388">
    <property type="entry name" value="WH-like_DNA-bd_sf"/>
</dbReference>
<dbReference type="InterPro" id="IPR014284">
    <property type="entry name" value="RNA_pol_sigma-70_dom"/>
</dbReference>
<dbReference type="RefSeq" id="WP_146856608.1">
    <property type="nucleotide sequence ID" value="NZ_BAAAHR010000004.1"/>
</dbReference>
<reference evidence="7 9" key="1">
    <citation type="submission" date="2019-07" db="EMBL/GenBank/DDBJ databases">
        <title>Whole genome shotgun sequence of Frigoribacterium faeni NBRC 103066.</title>
        <authorList>
            <person name="Hosoyama A."/>
            <person name="Uohara A."/>
            <person name="Ohji S."/>
            <person name="Ichikawa N."/>
        </authorList>
    </citation>
    <scope>NUCLEOTIDE SEQUENCE [LARGE SCALE GENOMIC DNA]</scope>
    <source>
        <strain evidence="7 9">NBRC 103066</strain>
    </source>
</reference>
<proteinExistence type="inferred from homology"/>
<keyword evidence="2" id="KW-0805">Transcription regulation</keyword>
<dbReference type="InterPro" id="IPR013249">
    <property type="entry name" value="RNA_pol_sigma70_r4_t2"/>
</dbReference>
<evidence type="ECO:0000259" key="6">
    <source>
        <dbReference type="Pfam" id="PF08281"/>
    </source>
</evidence>
<dbReference type="SUPFAM" id="SSF88946">
    <property type="entry name" value="Sigma2 domain of RNA polymerase sigma factors"/>
    <property type="match status" value="1"/>
</dbReference>
<accession>A0A7W3JKS7</accession>
<dbReference type="Proteomes" id="UP000321154">
    <property type="component" value="Unassembled WGS sequence"/>
</dbReference>
<dbReference type="Proteomes" id="UP000522688">
    <property type="component" value="Unassembled WGS sequence"/>
</dbReference>
<dbReference type="InterPro" id="IPR013325">
    <property type="entry name" value="RNA_pol_sigma_r2"/>
</dbReference>
<dbReference type="SUPFAM" id="SSF88659">
    <property type="entry name" value="Sigma3 and sigma4 domains of RNA polymerase sigma factors"/>
    <property type="match status" value="1"/>
</dbReference>
<evidence type="ECO:0000313" key="10">
    <source>
        <dbReference type="Proteomes" id="UP000522688"/>
    </source>
</evidence>
<dbReference type="PANTHER" id="PTHR43133:SF66">
    <property type="entry name" value="ECF RNA POLYMERASE SIGMA FACTOR SIGK"/>
    <property type="match status" value="1"/>
</dbReference>
<evidence type="ECO:0000313" key="8">
    <source>
        <dbReference type="EMBL" id="MBA8814519.1"/>
    </source>
</evidence>
<dbReference type="GO" id="GO:0003677">
    <property type="term" value="F:DNA binding"/>
    <property type="evidence" value="ECO:0007669"/>
    <property type="project" value="InterPro"/>
</dbReference>
<dbReference type="OrthoDB" id="9784272at2"/>
<dbReference type="NCBIfam" id="TIGR02937">
    <property type="entry name" value="sigma70-ECF"/>
    <property type="match status" value="1"/>
</dbReference>
<evidence type="ECO:0000313" key="9">
    <source>
        <dbReference type="Proteomes" id="UP000321154"/>
    </source>
</evidence>
<evidence type="ECO:0000259" key="5">
    <source>
        <dbReference type="Pfam" id="PF04542"/>
    </source>
</evidence>
<dbReference type="EMBL" id="JACGWW010000005">
    <property type="protein sequence ID" value="MBA8814519.1"/>
    <property type="molecule type" value="Genomic_DNA"/>
</dbReference>
<keyword evidence="3" id="KW-0731">Sigma factor</keyword>
<feature type="domain" description="RNA polymerase sigma-70 region 2" evidence="5">
    <location>
        <begin position="36"/>
        <end position="103"/>
    </location>
</feature>
<dbReference type="PANTHER" id="PTHR43133">
    <property type="entry name" value="RNA POLYMERASE ECF-TYPE SIGMA FACTO"/>
    <property type="match status" value="1"/>
</dbReference>
<evidence type="ECO:0000256" key="4">
    <source>
        <dbReference type="ARBA" id="ARBA00023163"/>
    </source>
</evidence>
<evidence type="ECO:0000256" key="3">
    <source>
        <dbReference type="ARBA" id="ARBA00023082"/>
    </source>
</evidence>
<organism evidence="8 10">
    <name type="scientific">Frigoribacterium faeni</name>
    <dbReference type="NCBI Taxonomy" id="145483"/>
    <lineage>
        <taxon>Bacteria</taxon>
        <taxon>Bacillati</taxon>
        <taxon>Actinomycetota</taxon>
        <taxon>Actinomycetes</taxon>
        <taxon>Micrococcales</taxon>
        <taxon>Microbacteriaceae</taxon>
        <taxon>Frigoribacterium</taxon>
    </lineage>
</organism>
<dbReference type="Gene3D" id="1.10.1740.10">
    <property type="match status" value="1"/>
</dbReference>
<evidence type="ECO:0000313" key="7">
    <source>
        <dbReference type="EMBL" id="GEK84278.1"/>
    </source>
</evidence>
<keyword evidence="9" id="KW-1185">Reference proteome</keyword>
<dbReference type="InterPro" id="IPR013324">
    <property type="entry name" value="RNA_pol_sigma_r3/r4-like"/>
</dbReference>
<feature type="domain" description="RNA polymerase sigma factor 70 region 4 type 2" evidence="6">
    <location>
        <begin position="135"/>
        <end position="185"/>
    </location>
</feature>
<dbReference type="Pfam" id="PF04542">
    <property type="entry name" value="Sigma70_r2"/>
    <property type="match status" value="1"/>
</dbReference>
<comment type="similarity">
    <text evidence="1">Belongs to the sigma-70 factor family. ECF subfamily.</text>
</comment>
<comment type="caution">
    <text evidence="8">The sequence shown here is derived from an EMBL/GenBank/DDBJ whole genome shotgun (WGS) entry which is preliminary data.</text>
</comment>
<dbReference type="Pfam" id="PF08281">
    <property type="entry name" value="Sigma70_r4_2"/>
    <property type="match status" value="1"/>
</dbReference>
<keyword evidence="4" id="KW-0804">Transcription</keyword>
<gene>
    <name evidence="8" type="ORF">FB463_002792</name>
    <name evidence="7" type="ORF">FFA01_25870</name>
</gene>
<evidence type="ECO:0000256" key="1">
    <source>
        <dbReference type="ARBA" id="ARBA00010641"/>
    </source>
</evidence>
<dbReference type="InterPro" id="IPR007627">
    <property type="entry name" value="RNA_pol_sigma70_r2"/>
</dbReference>
<dbReference type="GO" id="GO:0016987">
    <property type="term" value="F:sigma factor activity"/>
    <property type="evidence" value="ECO:0007669"/>
    <property type="project" value="UniProtKB-KW"/>
</dbReference>
<dbReference type="GO" id="GO:0006352">
    <property type="term" value="P:DNA-templated transcription initiation"/>
    <property type="evidence" value="ECO:0007669"/>
    <property type="project" value="InterPro"/>
</dbReference>
<dbReference type="Gene3D" id="1.10.10.10">
    <property type="entry name" value="Winged helix-like DNA-binding domain superfamily/Winged helix DNA-binding domain"/>
    <property type="match status" value="1"/>
</dbReference>
<reference evidence="8 10" key="2">
    <citation type="submission" date="2020-07" db="EMBL/GenBank/DDBJ databases">
        <title>Sequencing the genomes of 1000 actinobacteria strains.</title>
        <authorList>
            <person name="Klenk H.-P."/>
        </authorList>
    </citation>
    <scope>NUCLEOTIDE SEQUENCE [LARGE SCALE GENOMIC DNA]</scope>
    <source>
        <strain evidence="8 10">DSM 10309</strain>
    </source>
</reference>
<dbReference type="EMBL" id="BJUV01000032">
    <property type="protein sequence ID" value="GEK84278.1"/>
    <property type="molecule type" value="Genomic_DNA"/>
</dbReference>
<dbReference type="NCBIfam" id="NF007228">
    <property type="entry name" value="PRK09646.1"/>
    <property type="match status" value="1"/>
</dbReference>
<sequence length="200" mass="22364">MTIHDLPAVPAGSDAVDDDELLARVAAGDRRAFRELYDRTAPRLLGLVRRVLVDPAQAEEVAQDVFLEVWQTASRFDAGRGRALGWMLTMAHRRAVDRVRASQASRERDLAVGVRDVEAPRDVVSERAEITWEHRRVVRAMRAITDLQREAIELAYAHGLSQSEIAERLGVPIGTIKTRLRDGMIALRRELVPASERSVA</sequence>
<protein>
    <submittedName>
        <fullName evidence="7">RNA polymerase sigma factor SigK</fullName>
    </submittedName>
    <submittedName>
        <fullName evidence="8">RNA polymerase sigma-70 factor (ECF subfamily)</fullName>
    </submittedName>
</protein>
<name>A0A7W3JKS7_9MICO</name>